<gene>
    <name evidence="4" type="ordered locus">RC1_3241</name>
</gene>
<dbReference type="HOGENOM" id="CLU_1467108_0_0_5"/>
<dbReference type="STRING" id="414684.RC1_3241"/>
<keyword evidence="3" id="KW-0812">Transmembrane</keyword>
<keyword evidence="3" id="KW-1133">Transmembrane helix</keyword>
<keyword evidence="3" id="KW-0472">Membrane</keyword>
<evidence type="ECO:0000256" key="3">
    <source>
        <dbReference type="SAM" id="Phobius"/>
    </source>
</evidence>
<feature type="region of interest" description="Disordered" evidence="2">
    <location>
        <begin position="162"/>
        <end position="184"/>
    </location>
</feature>
<protein>
    <submittedName>
        <fullName evidence="4">Uncharacterized protein</fullName>
    </submittedName>
</protein>
<accession>B6IWC9</accession>
<dbReference type="RefSeq" id="WP_012568382.1">
    <property type="nucleotide sequence ID" value="NC_011420.2"/>
</dbReference>
<dbReference type="KEGG" id="rce:RC1_3241"/>
<feature type="transmembrane region" description="Helical" evidence="3">
    <location>
        <begin position="6"/>
        <end position="27"/>
    </location>
</feature>
<name>B6IWC9_RHOCS</name>
<evidence type="ECO:0000256" key="1">
    <source>
        <dbReference type="SAM" id="Coils"/>
    </source>
</evidence>
<organism evidence="4 5">
    <name type="scientific">Rhodospirillum centenum (strain ATCC 51521 / SW)</name>
    <dbReference type="NCBI Taxonomy" id="414684"/>
    <lineage>
        <taxon>Bacteria</taxon>
        <taxon>Pseudomonadati</taxon>
        <taxon>Pseudomonadota</taxon>
        <taxon>Alphaproteobacteria</taxon>
        <taxon>Rhodospirillales</taxon>
        <taxon>Rhodospirillaceae</taxon>
        <taxon>Rhodospirillum</taxon>
    </lineage>
</organism>
<keyword evidence="1" id="KW-0175">Coiled coil</keyword>
<sequence>MWLEGFSINLFIFTVLGACGMVSAALVRQVRLVVDRRMRATLELRNERLRRRYDQVRATHEASVARIADLEVERRMTVGQIQEMKRRLLAARQESFEIVHELGDPGGDHRPFVGDMTLGPMLTVGRIHSGDSRVRGLRHVLEVWAATPAEATRLARQAFPPDAGFTVPPLQPAAPGRPARKAAE</sequence>
<evidence type="ECO:0000256" key="2">
    <source>
        <dbReference type="SAM" id="MobiDB-lite"/>
    </source>
</evidence>
<keyword evidence="5" id="KW-1185">Reference proteome</keyword>
<reference evidence="4 5" key="1">
    <citation type="journal article" date="2010" name="BMC Genomics">
        <title>Metabolic flexibility revealed in the genome of the cyst-forming alpha-1 proteobacterium Rhodospirillum centenum.</title>
        <authorList>
            <person name="Lu Y.K."/>
            <person name="Marden J."/>
            <person name="Han M."/>
            <person name="Swingley W.D."/>
            <person name="Mastrian S.D."/>
            <person name="Chowdhury S.R."/>
            <person name="Hao J."/>
            <person name="Helmy T."/>
            <person name="Kim S."/>
            <person name="Kurdoglu A.A."/>
            <person name="Matthies H.J."/>
            <person name="Rollo D."/>
            <person name="Stothard P."/>
            <person name="Blankenship R.E."/>
            <person name="Bauer C.E."/>
            <person name="Touchman J.W."/>
        </authorList>
    </citation>
    <scope>NUCLEOTIDE SEQUENCE [LARGE SCALE GENOMIC DNA]</scope>
    <source>
        <strain evidence="5">ATCC 51521 / SW</strain>
    </source>
</reference>
<dbReference type="Proteomes" id="UP000001591">
    <property type="component" value="Chromosome"/>
</dbReference>
<dbReference type="OrthoDB" id="7352661at2"/>
<evidence type="ECO:0000313" key="5">
    <source>
        <dbReference type="Proteomes" id="UP000001591"/>
    </source>
</evidence>
<dbReference type="AlphaFoldDB" id="B6IWC9"/>
<evidence type="ECO:0000313" key="4">
    <source>
        <dbReference type="EMBL" id="ACJ00603.1"/>
    </source>
</evidence>
<proteinExistence type="predicted"/>
<feature type="coiled-coil region" evidence="1">
    <location>
        <begin position="39"/>
        <end position="87"/>
    </location>
</feature>
<dbReference type="EMBL" id="CP000613">
    <property type="protein sequence ID" value="ACJ00603.1"/>
    <property type="molecule type" value="Genomic_DNA"/>
</dbReference>